<keyword evidence="1" id="KW-0547">Nucleotide-binding</keyword>
<reference evidence="5 6" key="1">
    <citation type="submission" date="2024-01" db="EMBL/GenBank/DDBJ databases">
        <title>The diversity of rhizobia nodulating Mimosa spp. in eleven states of Brazil covering several biomes is determined by host plant, location, and edaphic factors.</title>
        <authorList>
            <person name="Rouws L."/>
            <person name="Barauna A."/>
            <person name="Beukes C."/>
            <person name="De Faria S.M."/>
            <person name="Gross E."/>
            <person name="Dos Reis Junior F.B."/>
            <person name="Simon M."/>
            <person name="Maluk M."/>
            <person name="Odee D.W."/>
            <person name="Kenicer G."/>
            <person name="Young J.P.W."/>
            <person name="Reis V.M."/>
            <person name="Zilli J."/>
            <person name="James E.K."/>
        </authorList>
    </citation>
    <scope>NUCLEOTIDE SEQUENCE [LARGE SCALE GENOMIC DNA]</scope>
    <source>
        <strain evidence="5 6">JPY77</strain>
    </source>
</reference>
<dbReference type="Gene3D" id="2.40.100.10">
    <property type="entry name" value="Cyclophilin-like"/>
    <property type="match status" value="1"/>
</dbReference>
<evidence type="ECO:0000313" key="5">
    <source>
        <dbReference type="EMBL" id="MEM5290290.1"/>
    </source>
</evidence>
<dbReference type="Proteomes" id="UP001494588">
    <property type="component" value="Unassembled WGS sequence"/>
</dbReference>
<dbReference type="GO" id="GO:0017168">
    <property type="term" value="F:5-oxoprolinase (ATP-hydrolyzing) activity"/>
    <property type="evidence" value="ECO:0007669"/>
    <property type="project" value="UniProtKB-EC"/>
</dbReference>
<evidence type="ECO:0000313" key="6">
    <source>
        <dbReference type="Proteomes" id="UP001494588"/>
    </source>
</evidence>
<evidence type="ECO:0000259" key="4">
    <source>
        <dbReference type="SMART" id="SM00796"/>
    </source>
</evidence>
<sequence>MATVDRLDDSIVDSEQALPLNVPLRISSAGVGGILLDPSKESYDSDVQSRLVWLAERLRGSDMRTRAIRQAILGVNNLLVLFDPLELAPQDARELTLDLWQRAEHSEKTQKTFEFDVDYGGEGGPDLVTTADGLGMTVAELIRSHSEATYTVSCIGSMPGFPYMTGLPNALQTKRRANPRMSLACGSVIIAGAQAAILPMTAPCGWHALGRSERAIFDSHSSQPCLLSAGDLVRFNVRKVLS</sequence>
<dbReference type="EMBL" id="JAZHGC010000034">
    <property type="protein sequence ID" value="MEM5290290.1"/>
    <property type="molecule type" value="Genomic_DNA"/>
</dbReference>
<dbReference type="RefSeq" id="WP_201658844.1">
    <property type="nucleotide sequence ID" value="NZ_CAJHCS010000032.1"/>
</dbReference>
<protein>
    <submittedName>
        <fullName evidence="5">5-oxoprolinase subunit PxpB</fullName>
        <ecNumber evidence="5">3.5.2.9</ecNumber>
    </submittedName>
</protein>
<evidence type="ECO:0000256" key="3">
    <source>
        <dbReference type="ARBA" id="ARBA00022840"/>
    </source>
</evidence>
<evidence type="ECO:0000256" key="1">
    <source>
        <dbReference type="ARBA" id="ARBA00022741"/>
    </source>
</evidence>
<dbReference type="PANTHER" id="PTHR34698">
    <property type="entry name" value="5-OXOPROLINASE SUBUNIT B"/>
    <property type="match status" value="1"/>
</dbReference>
<dbReference type="PANTHER" id="PTHR34698:SF2">
    <property type="entry name" value="5-OXOPROLINASE SUBUNIT B"/>
    <property type="match status" value="1"/>
</dbReference>
<keyword evidence="2 5" id="KW-0378">Hydrolase</keyword>
<proteinExistence type="predicted"/>
<name>A0ABU9QMJ7_9BURK</name>
<dbReference type="SUPFAM" id="SSF50891">
    <property type="entry name" value="Cyclophilin-like"/>
    <property type="match status" value="1"/>
</dbReference>
<evidence type="ECO:0000256" key="2">
    <source>
        <dbReference type="ARBA" id="ARBA00022801"/>
    </source>
</evidence>
<dbReference type="InterPro" id="IPR003833">
    <property type="entry name" value="CT_C_D"/>
</dbReference>
<dbReference type="Pfam" id="PF02682">
    <property type="entry name" value="CT_C_D"/>
    <property type="match status" value="1"/>
</dbReference>
<dbReference type="InterPro" id="IPR029000">
    <property type="entry name" value="Cyclophilin-like_dom_sf"/>
</dbReference>
<dbReference type="InterPro" id="IPR010016">
    <property type="entry name" value="PxpB"/>
</dbReference>
<feature type="domain" description="Carboxyltransferase" evidence="4">
    <location>
        <begin position="24"/>
        <end position="227"/>
    </location>
</feature>
<dbReference type="SMART" id="SM00796">
    <property type="entry name" value="AHS1"/>
    <property type="match status" value="1"/>
</dbReference>
<accession>A0ABU9QMJ7</accession>
<keyword evidence="3" id="KW-0067">ATP-binding</keyword>
<gene>
    <name evidence="5" type="primary">pxpB</name>
    <name evidence="5" type="ORF">V4C55_31660</name>
</gene>
<dbReference type="NCBIfam" id="TIGR00370">
    <property type="entry name" value="5-oxoprolinase subunit PxpB"/>
    <property type="match status" value="1"/>
</dbReference>
<keyword evidence="6" id="KW-1185">Reference proteome</keyword>
<comment type="caution">
    <text evidence="5">The sequence shown here is derived from an EMBL/GenBank/DDBJ whole genome shotgun (WGS) entry which is preliminary data.</text>
</comment>
<organism evidence="5 6">
    <name type="scientific">Paraburkholderia sabiae</name>
    <dbReference type="NCBI Taxonomy" id="273251"/>
    <lineage>
        <taxon>Bacteria</taxon>
        <taxon>Pseudomonadati</taxon>
        <taxon>Pseudomonadota</taxon>
        <taxon>Betaproteobacteria</taxon>
        <taxon>Burkholderiales</taxon>
        <taxon>Burkholderiaceae</taxon>
        <taxon>Paraburkholderia</taxon>
    </lineage>
</organism>
<dbReference type="EC" id="3.5.2.9" evidence="5"/>